<accession>A0A6M0LIF5</accession>
<reference evidence="1 2" key="1">
    <citation type="submission" date="2019-09" db="EMBL/GenBank/DDBJ databases">
        <authorList>
            <person name="Pidcock S.E."/>
            <person name="Huws S.A."/>
        </authorList>
    </citation>
    <scope>NUCLEOTIDE SEQUENCE [LARGE SCALE GENOMIC DNA]</scope>
    <source>
        <strain evidence="1 2">MZ8</strain>
    </source>
</reference>
<comment type="caution">
    <text evidence="1">The sequence shown here is derived from an EMBL/GenBank/DDBJ whole genome shotgun (WGS) entry which is preliminary data.</text>
</comment>
<dbReference type="AlphaFoldDB" id="A0A6M0LIF5"/>
<dbReference type="EMBL" id="VTVE01000002">
    <property type="protein sequence ID" value="NEX01677.1"/>
    <property type="molecule type" value="Genomic_DNA"/>
</dbReference>
<sequence length="343" mass="40603">MDFYKYIRSRDIRKYLETEGYSFSPIQSAWLVWMGRTFPITERHNDWKWIIDNMPDCEVPERPNCEYWSSLHKLVSEIIKFEEDCIELFMAKEESSIYSYQYKCDGDLDWTECFENAFSSFDKCINGVKSELPEYDKIVEIRKTYIDTNEFILAEYNSKMELIGIEKSNMTNDEIDLLSLSFDGMWFDFPIPFKKGDIVKSASYNWGRSFEPFVLLNTNPWMKKERALKTGRYTEGCDSSDMNASGYSTGFYESDPLFINDDVMCDYLDLEYYRGEYTGPQRLLPLLAKQITGEIDIWEYTYGYRQIVSEYEFERTKKEMGSFVMNSSPVYEILRGATSFERT</sequence>
<gene>
    <name evidence="1" type="ORF">F0Q01_07280</name>
</gene>
<evidence type="ECO:0000313" key="1">
    <source>
        <dbReference type="EMBL" id="NEX01677.1"/>
    </source>
</evidence>
<reference evidence="1 2" key="2">
    <citation type="submission" date="2020-03" db="EMBL/GenBank/DDBJ databases">
        <title>Investigating the evolutionary divergence of the Butyrivibrio group.</title>
        <authorList>
            <person name="Skvortsov T."/>
            <person name="Santos F.G."/>
            <person name="Ting K.S."/>
            <person name="Creevey C.J."/>
        </authorList>
    </citation>
    <scope>NUCLEOTIDE SEQUENCE [LARGE SCALE GENOMIC DNA]</scope>
    <source>
        <strain evidence="1 2">MZ8</strain>
    </source>
</reference>
<evidence type="ECO:0000313" key="2">
    <source>
        <dbReference type="Proteomes" id="UP000473091"/>
    </source>
</evidence>
<proteinExistence type="predicted"/>
<organism evidence="1 2">
    <name type="scientific">Pseudobutyrivibrio xylanivorans</name>
    <dbReference type="NCBI Taxonomy" id="185007"/>
    <lineage>
        <taxon>Bacteria</taxon>
        <taxon>Bacillati</taxon>
        <taxon>Bacillota</taxon>
        <taxon>Clostridia</taxon>
        <taxon>Lachnospirales</taxon>
        <taxon>Lachnospiraceae</taxon>
        <taxon>Pseudobutyrivibrio</taxon>
    </lineage>
</organism>
<dbReference type="Proteomes" id="UP000473091">
    <property type="component" value="Unassembled WGS sequence"/>
</dbReference>
<name>A0A6M0LIF5_PSEXY</name>
<protein>
    <submittedName>
        <fullName evidence="1">Uncharacterized protein</fullName>
    </submittedName>
</protein>
<dbReference type="RefSeq" id="WP_090487832.1">
    <property type="nucleotide sequence ID" value="NZ_VTVE01000002.1"/>
</dbReference>